<protein>
    <submittedName>
        <fullName evidence="5">N-acetylglutaminylglutamine synthetase</fullName>
    </submittedName>
</protein>
<evidence type="ECO:0000313" key="6">
    <source>
        <dbReference type="Proteomes" id="UP000295554"/>
    </source>
</evidence>
<dbReference type="SUPFAM" id="SSF56059">
    <property type="entry name" value="Glutathione synthetase ATP-binding domain-like"/>
    <property type="match status" value="1"/>
</dbReference>
<dbReference type="AlphaFoldDB" id="A0A4R5LQH8"/>
<organism evidence="5 6">
    <name type="scientific">Seongchinamella unica</name>
    <dbReference type="NCBI Taxonomy" id="2547392"/>
    <lineage>
        <taxon>Bacteria</taxon>
        <taxon>Pseudomonadati</taxon>
        <taxon>Pseudomonadota</taxon>
        <taxon>Gammaproteobacteria</taxon>
        <taxon>Cellvibrionales</taxon>
        <taxon>Halieaceae</taxon>
        <taxon>Seongchinamella</taxon>
    </lineage>
</organism>
<dbReference type="GO" id="GO:0009432">
    <property type="term" value="P:SOS response"/>
    <property type="evidence" value="ECO:0007669"/>
    <property type="project" value="TreeGrafter"/>
</dbReference>
<accession>A0A4R5LQH8</accession>
<evidence type="ECO:0000256" key="2">
    <source>
        <dbReference type="PROSITE-ProRule" id="PRU00409"/>
    </source>
</evidence>
<gene>
    <name evidence="5" type="primary">ngg</name>
    <name evidence="5" type="ORF">E2F43_14775</name>
</gene>
<proteinExistence type="predicted"/>
<dbReference type="Gene3D" id="3.30.470.20">
    <property type="entry name" value="ATP-grasp fold, B domain"/>
    <property type="match status" value="2"/>
</dbReference>
<dbReference type="Gene3D" id="3.40.630.30">
    <property type="match status" value="1"/>
</dbReference>
<keyword evidence="2" id="KW-0067">ATP-binding</keyword>
<dbReference type="SUPFAM" id="SSF55729">
    <property type="entry name" value="Acyl-CoA N-acyltransferases (Nat)"/>
    <property type="match status" value="1"/>
</dbReference>
<keyword evidence="6" id="KW-1185">Reference proteome</keyword>
<keyword evidence="2" id="KW-0547">Nucleotide-binding</keyword>
<evidence type="ECO:0000259" key="4">
    <source>
        <dbReference type="PROSITE" id="PS51186"/>
    </source>
</evidence>
<dbReference type="PROSITE" id="PS50975">
    <property type="entry name" value="ATP_GRASP"/>
    <property type="match status" value="1"/>
</dbReference>
<dbReference type="Proteomes" id="UP000295554">
    <property type="component" value="Unassembled WGS sequence"/>
</dbReference>
<dbReference type="InterPro" id="IPR013651">
    <property type="entry name" value="ATP-grasp_RimK-type"/>
</dbReference>
<dbReference type="InterPro" id="IPR011761">
    <property type="entry name" value="ATP-grasp"/>
</dbReference>
<dbReference type="Pfam" id="PF08443">
    <property type="entry name" value="RimK"/>
    <property type="match status" value="1"/>
</dbReference>
<dbReference type="PANTHER" id="PTHR21621">
    <property type="entry name" value="RIBOSOMAL PROTEIN S6 MODIFICATION PROTEIN"/>
    <property type="match status" value="1"/>
</dbReference>
<dbReference type="OrthoDB" id="9803907at2"/>
<dbReference type="PANTHER" id="PTHR21621:SF0">
    <property type="entry name" value="BETA-CITRYLGLUTAMATE SYNTHASE B-RELATED"/>
    <property type="match status" value="1"/>
</dbReference>
<evidence type="ECO:0000256" key="1">
    <source>
        <dbReference type="ARBA" id="ARBA00023211"/>
    </source>
</evidence>
<dbReference type="PROSITE" id="PS51186">
    <property type="entry name" value="GNAT"/>
    <property type="match status" value="1"/>
</dbReference>
<dbReference type="GO" id="GO:0005524">
    <property type="term" value="F:ATP binding"/>
    <property type="evidence" value="ECO:0007669"/>
    <property type="project" value="UniProtKB-UniRule"/>
</dbReference>
<dbReference type="InterPro" id="IPR017534">
    <property type="entry name" value="GNAT-acetyltransferase"/>
</dbReference>
<dbReference type="GO" id="GO:0016747">
    <property type="term" value="F:acyltransferase activity, transferring groups other than amino-acyl groups"/>
    <property type="evidence" value="ECO:0007669"/>
    <property type="project" value="InterPro"/>
</dbReference>
<dbReference type="GO" id="GO:0005737">
    <property type="term" value="C:cytoplasm"/>
    <property type="evidence" value="ECO:0007669"/>
    <property type="project" value="TreeGrafter"/>
</dbReference>
<evidence type="ECO:0000259" key="3">
    <source>
        <dbReference type="PROSITE" id="PS50975"/>
    </source>
</evidence>
<keyword evidence="1" id="KW-0464">Manganese</keyword>
<dbReference type="InterPro" id="IPR016181">
    <property type="entry name" value="Acyl_CoA_acyltransferase"/>
</dbReference>
<feature type="domain" description="N-acetyltransferase" evidence="4">
    <location>
        <begin position="118"/>
        <end position="268"/>
    </location>
</feature>
<dbReference type="GO" id="GO:0018169">
    <property type="term" value="F:ribosomal S6-glutamic acid ligase activity"/>
    <property type="evidence" value="ECO:0007669"/>
    <property type="project" value="TreeGrafter"/>
</dbReference>
<dbReference type="GO" id="GO:0046872">
    <property type="term" value="F:metal ion binding"/>
    <property type="evidence" value="ECO:0007669"/>
    <property type="project" value="InterPro"/>
</dbReference>
<evidence type="ECO:0000313" key="5">
    <source>
        <dbReference type="EMBL" id="TDG12822.1"/>
    </source>
</evidence>
<dbReference type="Pfam" id="PF00583">
    <property type="entry name" value="Acetyltransf_1"/>
    <property type="match status" value="1"/>
</dbReference>
<dbReference type="EMBL" id="SMSE01000003">
    <property type="protein sequence ID" value="TDG12822.1"/>
    <property type="molecule type" value="Genomic_DNA"/>
</dbReference>
<comment type="caution">
    <text evidence="5">The sequence shown here is derived from an EMBL/GenBank/DDBJ whole genome shotgun (WGS) entry which is preliminary data.</text>
</comment>
<reference evidence="5 6" key="1">
    <citation type="submission" date="2019-03" db="EMBL/GenBank/DDBJ databases">
        <title>Seongchinamella monodicae gen. nov., sp. nov., a novel member of the Gammaproteobacteria isolated from a tidal mudflat of beach.</title>
        <authorList>
            <person name="Yang H.G."/>
            <person name="Kang J.W."/>
            <person name="Lee S.D."/>
        </authorList>
    </citation>
    <scope>NUCLEOTIDE SEQUENCE [LARGE SCALE GENOMIC DNA]</scope>
    <source>
        <strain evidence="5 6">GH4-78</strain>
    </source>
</reference>
<name>A0A4R5LQH8_9GAMM</name>
<feature type="domain" description="ATP-grasp" evidence="3">
    <location>
        <begin position="337"/>
        <end position="580"/>
    </location>
</feature>
<sequence length="587" mass="63521">MQSDDDTEEGEVKSMRTEEMVSLKSWGPPAQVFSGDSRDAIVNLGWGRLLFGQTFDSAEDLVEELRSERDGTRDVALYIRDPQVLIAQAPQELFIDPSLTYRLSLEGALPSVSTPPGISVRPMTGIDELRQANGIYLARGMVPMEESFLDDINQRNDVIALVAVDEATGKVVGTVLGVDHRVAFGDPDNGASLWALAADAQRSIPGLGTALVLDLASRFGQRGRSLMDLSVMHDNNSAIQMYSDLGFEQVPVYCVKVRNAINEPLYTGPRADVELNPYAKIITDEAYRRGISVEIEDEQSGIFRLSLGGRVVHCRESLTDATSAVAVARCDDKALTHRLLEKAGLCVPAQAAPADENEAIQFLHTYGSIVIKPAQGEQGEGVAVALETEEQVREAFREATALGGKVIAEEFIEGLDLRVVVINDEVVAAAIRRPAGIIGTGRHTLGELIERQSRRRSAATDGESRIPVDDETLRCVAAAGFTLDSVIPAGEELAVRKTANLHTGGTLHDVTDQLHPRLKAAALRAARVLDIPVVGMDLMVRSAESSFYYIIEANERPGLANHEPQPTAARLIDFLFPTTVANGDAHA</sequence>
<dbReference type="InterPro" id="IPR000182">
    <property type="entry name" value="GNAT_dom"/>
</dbReference>
<dbReference type="NCBIfam" id="TIGR03103">
    <property type="entry name" value="trio_acet_GNAT"/>
    <property type="match status" value="1"/>
</dbReference>